<dbReference type="GO" id="GO:0005634">
    <property type="term" value="C:nucleus"/>
    <property type="evidence" value="ECO:0007669"/>
    <property type="project" value="TreeGrafter"/>
</dbReference>
<evidence type="ECO:0000256" key="2">
    <source>
        <dbReference type="SAM" id="MobiDB-lite"/>
    </source>
</evidence>
<dbReference type="GO" id="GO:0051310">
    <property type="term" value="P:metaphase chromosome alignment"/>
    <property type="evidence" value="ECO:0007669"/>
    <property type="project" value="TreeGrafter"/>
</dbReference>
<feature type="compositionally biased region" description="Basic and acidic residues" evidence="2">
    <location>
        <begin position="713"/>
        <end position="733"/>
    </location>
</feature>
<feature type="compositionally biased region" description="Polar residues" evidence="2">
    <location>
        <begin position="2793"/>
        <end position="2802"/>
    </location>
</feature>
<feature type="domain" description="Kinetochore protein Cenp-F/LEK1 Rb protein-binding" evidence="5">
    <location>
        <begin position="2858"/>
        <end position="2878"/>
    </location>
</feature>
<feature type="coiled-coil region" evidence="1">
    <location>
        <begin position="1230"/>
        <end position="1306"/>
    </location>
</feature>
<dbReference type="PANTHER" id="PTHR18874">
    <property type="entry name" value="CMF/LEK/CENP CELL DIVISION-RELATED"/>
    <property type="match status" value="1"/>
</dbReference>
<dbReference type="PANTHER" id="PTHR18874:SF10">
    <property type="entry name" value="CENTROMERE PROTEIN F"/>
    <property type="match status" value="1"/>
</dbReference>
<evidence type="ECO:0000259" key="3">
    <source>
        <dbReference type="Pfam" id="PF10473"/>
    </source>
</evidence>
<dbReference type="InterPro" id="IPR018463">
    <property type="entry name" value="Centromere_CenpF_N"/>
</dbReference>
<dbReference type="GO" id="GO:0000775">
    <property type="term" value="C:chromosome, centromeric region"/>
    <property type="evidence" value="ECO:0007669"/>
    <property type="project" value="InterPro"/>
</dbReference>
<protein>
    <submittedName>
        <fullName evidence="6">Centromere protein F</fullName>
    </submittedName>
</protein>
<feature type="region of interest" description="Disordered" evidence="2">
    <location>
        <begin position="225"/>
        <end position="256"/>
    </location>
</feature>
<dbReference type="GO" id="GO:0000922">
    <property type="term" value="C:spindle pole"/>
    <property type="evidence" value="ECO:0007669"/>
    <property type="project" value="TreeGrafter"/>
</dbReference>
<feature type="coiled-coil region" evidence="1">
    <location>
        <begin position="1615"/>
        <end position="1719"/>
    </location>
</feature>
<dbReference type="GO" id="GO:0000278">
    <property type="term" value="P:mitotic cell cycle"/>
    <property type="evidence" value="ECO:0007669"/>
    <property type="project" value="TreeGrafter"/>
</dbReference>
<proteinExistence type="predicted"/>
<dbReference type="InterPro" id="IPR043513">
    <property type="entry name" value="Cenp-F"/>
</dbReference>
<dbReference type="GO" id="GO:0042803">
    <property type="term" value="F:protein homodimerization activity"/>
    <property type="evidence" value="ECO:0007669"/>
    <property type="project" value="InterPro"/>
</dbReference>
<evidence type="ECO:0000256" key="1">
    <source>
        <dbReference type="SAM" id="Coils"/>
    </source>
</evidence>
<feature type="compositionally biased region" description="Polar residues" evidence="2">
    <location>
        <begin position="2920"/>
        <end position="2934"/>
    </location>
</feature>
<feature type="compositionally biased region" description="Basic and acidic residues" evidence="2">
    <location>
        <begin position="2972"/>
        <end position="2981"/>
    </location>
</feature>
<dbReference type="GO" id="GO:0010389">
    <property type="term" value="P:regulation of G2/M transition of mitotic cell cycle"/>
    <property type="evidence" value="ECO:0007669"/>
    <property type="project" value="TreeGrafter"/>
</dbReference>
<feature type="coiled-coil region" evidence="1">
    <location>
        <begin position="881"/>
        <end position="922"/>
    </location>
</feature>
<sequence length="2981" mass="344388">MSWAVEEWKEGLSPRILQKIHELESQVDKLKKERQQRQYQLETLEAALQKQKQKVESEKNEYAMLKRENQSLMELCDNLEKAKQKISHDLQVKESQVNIQSGQLNSCKKDIERLEQELKRCKCELERSQQTLTAGDVSFSATPQKSFTAPLTPVQSNNDTKFEELEEKYKKKVQENKELELQLRTIQLKELCKGTYFSFFLMQKVNQPHPQSSLSHREIARHQASSSVFSWQQEKTPCRNPETPARGSSAASSFPWDKDTNSSILSEKNEFDNSFAENSNSSLMIQLRAQNQELNSIIKDLEQQLQAQEKLKRSHMNKHQETELELDRLKLELTEKDKTLNKTRDKLTQTSTQLDQATTQVQTLEQKVKRLSEELNCQRQNAESARLSLEQKIKTKEKEYQQLNKVLGNVRHKYRSDSAIPDGHFRLALGIEYKGIALRKTACCVKCLTRNLFHKELSCQQRALQTLDQQCNQIRSKLNQELQQAKNDFNALQAEFDKVMAAKQRLEHDTSDLTHKLCRAEQTLSAAQAKDADLTRSFQELKQEENLLNCQLEKKSKEIHQLEEELNVIKQSLKQSQNFAEEMKNKNAVLEVELKLLEEKFKRQESSLSLENLKIALDDMEKQREYTQGLLKEKDNHIKEQDSKISKMEGESEALQRLLGLKQKECEELQKEATVFSQWKNETEDLINKLKSEKEGMLAHINDLKSSLQSQQSKDHEHSEKLRMMQTESDRKSTEIRELKNMLECKSAELKEQKKAFDELKQKAECSDKKYCKEIENMSCKVFQLTNQVAEVEEKLQLAASQGLQREQCYQNLLGEYEKICCLVKAKDTSEMTEDGEVNLQSRQDKTSLENMQFAAANSSTGVLDHACAGAVLEMGKTKDLANLKEQISFLESSLVAQKQLNSNQQQQYEDLLQIKSETEQRLFAVEQMYKSFMTETEQHISNLQADISARQELVERTSAILEEKDMQLQTLTERLENQQAEFQNLKISNKLLEDSRRQLQLMSETWDSEKKDMSSMICSYSKKNSELTEENRALRDLSSALKQEQITLLEANKNIYDSLKEREKIISEMSGKHEEERQRIESRTEEIKKELEVLQVKYKSVEEENGKIMNILREQTTELDEKKAKLEQEKQVLSENKDIIHNLIASEEIKKDLVHEIQQLQSEFSNIQHVSSMELDCLSQERLNVRTAQNTMQEKCGFVFQEKEQLGKELPIKNEPLMCNVNCEQRHCSEQLRKSLEEKDIELNKYKVKFELLQMDFEDSEISLKNCRLELMQLEMALKGMEIELEKSVREKERLQQELLSVKELKTADSSLTILEEDGHSLEYNYGDISQDCGKRGIDESPSSALLASSLRVTINQLSELEEMCERLQNENTALASGFKDAKINGITDINKEEQETDDIMNADNNLKPEKAVLPDELMDQSDNSDLRMCSYNKEVSFGLKECNSSDYEDLKLSSKEVKVHFAEVREKLLTFQDEHLKLYEQHCSMSSKICELQSCIEILKAENSSLSASLSSAHVDSVQVSLSSSQDDTLPKLDETKAMDSSSELSVNPYLLEVSGVVDSHNSASCKWTEEINQTDSSVEVISEDTTEVLAEKCHNDHNLDSIRKLRSITPRKSNLENRIEELQMLCQTYEKAIKVLEDQFHVQENMKNEEIKELKEVILSERKEIDHLKQQNLSEKEEWQQKLNNVTMEMECKLAAERKQTQNLSLELEAARLQLQVLDLSSHSLLCTDIENNIEQGNNTPYKLRVPVENSALKDNKIIPTEKIAAGDASVRENETETAEARLMQDYTEKISGEHECRNTSGKITSPSDHASVLSFSNSKVLSTGYFCENQITTEMLQEQAKQQTAKDLNLIYEIEEEHNHVDLKIRVEQSNLEMNFQEAQIISNNAAFAGLEEATVPVKEENCGINEKHRSVNKQELSLHVVSPEKEPKNLKSELEICKVRSLNAADMFDVEMTKRAGQEQFLAAENEGYPKSEQVNIDNHALFIECDIEMLQAKCQQLEREKEVNLKTISRFQEQLVSVTAERNHIGQELRILSESKKELDQKYQKLQEKLKELELTKMDSTEFIRRLEDEVATQANLLEAVKSDANQLSNEKDSLLQKLQSLENDAVSFTIEREKFQNEAADSKKEKELIASELGMMQHKLGSSEMENSKLSKSLEGLLMEKGELAARLSAAQKEVDQLRCGIEKLKVKIESDEKKKRHIAEKLRDNERKADSLQDKIERLERELEMSEKNLEDTVIELETAKAEAETLATEMEEMTEKLKCSNLQIDVLTSQKECLAKDLKEMKERFLELESSNLATAKQLEEKEEEKLQIKDEFENTVALLRSELKDMNEKLEFSRKEEADARAKEQVLIGQVACLEQDKIMLLQECQEMKNENIKLVQAREVLVQELMDCKQELDEKVQENGAFEKQVKETEALSLQLTHMQHKLECWHQEKERLQNLIAELKLKKQYFSDGETSLDILNVLKMSYKDLEKELESTLCEKNTLCKKVNELAESRTELQVKLSDTEQKIAKLQEERNKLAEEMQCIQEHSEKNKIQLHLTTSEKNELARCLEMVQNQLQEKECEIKRQISEYKDRLLQAKKEHQDDLTEANRKNKVEIETCHEKISSLEHFISSQKLEIEHLKSNKEQLNNSLKEANQSLGELLKTKADNSNIIIQLKKENEYAHSKVQMWIKSCKQLEQEKEMLQKQLAEHDELLKKENLTMAKHNKEDVDDNAITEEIKLKLEELQESIEVKTREANENLEKYCSLIVKYHKLEEENEMLKTQVSLLSTQLKQRVSDAVSTPLLNSEKSLTQKSKHSVKDRRSDEDTTKLSSKRQRCEDSRKDNGEQRSPAPETSLKKKRKCDISQNMQGRDNKDCELDGLPEIVQKGIYVFEKRPLPTQDSEKCRPDHLGERCCLTPGGSKPQKENDEQQSQAFPPMNSTSRSLLCLHKQSPKPLSDNARESCTMHKAKNSLNEQGLSEQDEQKENCKVQ</sequence>
<organism evidence="6 7">
    <name type="scientific">Lonchura striata</name>
    <name type="common">white-rumped munia</name>
    <dbReference type="NCBI Taxonomy" id="40157"/>
    <lineage>
        <taxon>Eukaryota</taxon>
        <taxon>Metazoa</taxon>
        <taxon>Chordata</taxon>
        <taxon>Craniata</taxon>
        <taxon>Vertebrata</taxon>
        <taxon>Euteleostomi</taxon>
        <taxon>Archelosauria</taxon>
        <taxon>Archosauria</taxon>
        <taxon>Dinosauria</taxon>
        <taxon>Saurischia</taxon>
        <taxon>Theropoda</taxon>
        <taxon>Coelurosauria</taxon>
        <taxon>Aves</taxon>
        <taxon>Neognathae</taxon>
        <taxon>Neoaves</taxon>
        <taxon>Telluraves</taxon>
        <taxon>Australaves</taxon>
        <taxon>Passeriformes</taxon>
        <taxon>Passeroidea</taxon>
        <taxon>Estrildidae</taxon>
        <taxon>Estrildinae</taxon>
        <taxon>Lonchura</taxon>
    </lineage>
</organism>
<dbReference type="SUPFAM" id="SSF57997">
    <property type="entry name" value="Tropomyosin"/>
    <property type="match status" value="1"/>
</dbReference>
<dbReference type="STRING" id="299123.ENSLSDP00000000489"/>
<feature type="coiled-coil region" evidence="1">
    <location>
        <begin position="1352"/>
        <end position="1379"/>
    </location>
</feature>
<dbReference type="GO" id="GO:0008017">
    <property type="term" value="F:microtubule binding"/>
    <property type="evidence" value="ECO:0007669"/>
    <property type="project" value="InterPro"/>
</dbReference>
<dbReference type="Pfam" id="PF10490">
    <property type="entry name" value="CENP-F_C_Rb_bdg"/>
    <property type="match status" value="1"/>
</dbReference>
<gene>
    <name evidence="6" type="primary">CENPF</name>
    <name evidence="6" type="ORF">RLOC_00011255</name>
</gene>
<feature type="coiled-coil region" evidence="1">
    <location>
        <begin position="284"/>
        <end position="413"/>
    </location>
</feature>
<keyword evidence="7" id="KW-1185">Reference proteome</keyword>
<comment type="caution">
    <text evidence="6">The sequence shown here is derived from an EMBL/GenBank/DDBJ whole genome shotgun (WGS) entry which is preliminary data.</text>
</comment>
<dbReference type="Pfam" id="PF10473">
    <property type="entry name" value="CENP-F_leu_zip"/>
    <property type="match status" value="2"/>
</dbReference>
<feature type="coiled-coil region" evidence="1">
    <location>
        <begin position="1986"/>
        <end position="2780"/>
    </location>
</feature>
<feature type="domain" description="Centromere protein Cenp-F N-terminal" evidence="4">
    <location>
        <begin position="1"/>
        <end position="310"/>
    </location>
</feature>
<feature type="coiled-coil region" evidence="1">
    <location>
        <begin position="13"/>
        <end position="131"/>
    </location>
</feature>
<name>A0A218V3W7_9PASE</name>
<feature type="coiled-coil region" evidence="1">
    <location>
        <begin position="464"/>
        <end position="672"/>
    </location>
</feature>
<dbReference type="Proteomes" id="UP000197619">
    <property type="component" value="Unassembled WGS sequence"/>
</dbReference>
<feature type="domain" description="Centromere protein Cenp-F leucine-rich repeat-containing" evidence="3">
    <location>
        <begin position="2199"/>
        <end position="2338"/>
    </location>
</feature>
<dbReference type="GO" id="GO:0070840">
    <property type="term" value="F:dynein complex binding"/>
    <property type="evidence" value="ECO:0007669"/>
    <property type="project" value="InterPro"/>
</dbReference>
<feature type="coiled-coil region" evidence="1">
    <location>
        <begin position="1025"/>
        <end position="1164"/>
    </location>
</feature>
<accession>A0A218V3W7</accession>
<feature type="coiled-coil region" evidence="1">
    <location>
        <begin position="162"/>
        <end position="189"/>
    </location>
</feature>
<feature type="region of interest" description="Disordered" evidence="2">
    <location>
        <begin position="2793"/>
        <end position="2867"/>
    </location>
</feature>
<dbReference type="InterPro" id="IPR018302">
    <property type="entry name" value="CenpF/LEK1_Rb-prot-bd"/>
</dbReference>
<evidence type="ECO:0000259" key="4">
    <source>
        <dbReference type="Pfam" id="PF10481"/>
    </source>
</evidence>
<feature type="coiled-coil region" evidence="1">
    <location>
        <begin position="962"/>
        <end position="996"/>
    </location>
</feature>
<feature type="domain" description="Centromere protein Cenp-F leucine-rich repeat-containing" evidence="3">
    <location>
        <begin position="1977"/>
        <end position="2098"/>
    </location>
</feature>
<evidence type="ECO:0000313" key="7">
    <source>
        <dbReference type="Proteomes" id="UP000197619"/>
    </source>
</evidence>
<keyword evidence="1" id="KW-0175">Coiled coil</keyword>
<feature type="region of interest" description="Disordered" evidence="2">
    <location>
        <begin position="2905"/>
        <end position="2981"/>
    </location>
</feature>
<dbReference type="InterPro" id="IPR019513">
    <property type="entry name" value="Centromere_CenpF_leu-rich_rpt"/>
</dbReference>
<feature type="compositionally biased region" description="Polar residues" evidence="2">
    <location>
        <begin position="225"/>
        <end position="235"/>
    </location>
</feature>
<feature type="region of interest" description="Disordered" evidence="2">
    <location>
        <begin position="706"/>
        <end position="733"/>
    </location>
</feature>
<reference evidence="6 7" key="1">
    <citation type="submission" date="2017-05" db="EMBL/GenBank/DDBJ databases">
        <title>Genome of assembly of the Bengalese finch, Lonchura striata domestica.</title>
        <authorList>
            <person name="Colquitt B.M."/>
            <person name="Brainard M.S."/>
        </authorList>
    </citation>
    <scope>NUCLEOTIDE SEQUENCE [LARGE SCALE GENOMIC DNA]</scope>
    <source>
        <strain evidence="6">White83orange57</strain>
    </source>
</reference>
<feature type="compositionally biased region" description="Basic and acidic residues" evidence="2">
    <location>
        <begin position="2825"/>
        <end position="2836"/>
    </location>
</feature>
<evidence type="ECO:0000259" key="5">
    <source>
        <dbReference type="Pfam" id="PF10490"/>
    </source>
</evidence>
<evidence type="ECO:0000313" key="6">
    <source>
        <dbReference type="EMBL" id="OWK60666.1"/>
    </source>
</evidence>
<dbReference type="Pfam" id="PF10481">
    <property type="entry name" value="CENP-F_N"/>
    <property type="match status" value="1"/>
</dbReference>
<dbReference type="EMBL" id="MUZQ01000055">
    <property type="protein sequence ID" value="OWK60666.1"/>
    <property type="molecule type" value="Genomic_DNA"/>
</dbReference>